<reference evidence="1" key="1">
    <citation type="submission" date="2023-05" db="EMBL/GenBank/DDBJ databases">
        <authorList>
            <consortium name="ELIXIR-Norway"/>
        </authorList>
    </citation>
    <scope>NUCLEOTIDE SEQUENCE</scope>
</reference>
<dbReference type="EMBL" id="OX596089">
    <property type="protein sequence ID" value="CAN0523144.1"/>
    <property type="molecule type" value="Genomic_DNA"/>
</dbReference>
<name>A0AC59ZZ46_RANTA</name>
<evidence type="ECO:0000313" key="1">
    <source>
        <dbReference type="EMBL" id="CAN0523144.1"/>
    </source>
</evidence>
<proteinExistence type="predicted"/>
<dbReference type="Proteomes" id="UP001162501">
    <property type="component" value="Chromosome 5"/>
</dbReference>
<sequence>MQTQGSAGEVSTTRRSGWGAPISSYPAECPARPGFSGAGVEGGGGGGGGARGGRQARDLEAMHNSTAQLSGPPLSWEWEFAPNFVYGTVRDPRRPRCLLLRLSAERERLRPVRGM</sequence>
<reference evidence="1" key="2">
    <citation type="submission" date="2025-03" db="EMBL/GenBank/DDBJ databases">
        <authorList>
            <consortium name="ELIXIR-Norway"/>
            <consortium name="Elixir Norway"/>
        </authorList>
    </citation>
    <scope>NUCLEOTIDE SEQUENCE</scope>
</reference>
<protein>
    <submittedName>
        <fullName evidence="1">Uncharacterized protein</fullName>
    </submittedName>
</protein>
<evidence type="ECO:0000313" key="2">
    <source>
        <dbReference type="Proteomes" id="UP001162501"/>
    </source>
</evidence>
<accession>A0AC59ZZ46</accession>
<organism evidence="1 2">
    <name type="scientific">Rangifer tarandus platyrhynchus</name>
    <name type="common">Svalbard reindeer</name>
    <dbReference type="NCBI Taxonomy" id="3082113"/>
    <lineage>
        <taxon>Eukaryota</taxon>
        <taxon>Metazoa</taxon>
        <taxon>Chordata</taxon>
        <taxon>Craniata</taxon>
        <taxon>Vertebrata</taxon>
        <taxon>Euteleostomi</taxon>
        <taxon>Mammalia</taxon>
        <taxon>Eutheria</taxon>
        <taxon>Laurasiatheria</taxon>
        <taxon>Artiodactyla</taxon>
        <taxon>Ruminantia</taxon>
        <taxon>Pecora</taxon>
        <taxon>Cervidae</taxon>
        <taxon>Odocoileinae</taxon>
        <taxon>Rangifer</taxon>
    </lineage>
</organism>
<gene>
    <name evidence="1" type="ORF">MRATA1EN22A_LOCUS23812</name>
</gene>